<dbReference type="Pfam" id="PF00486">
    <property type="entry name" value="Trans_reg_C"/>
    <property type="match status" value="1"/>
</dbReference>
<keyword evidence="4 7" id="KW-0238">DNA-binding</keyword>
<dbReference type="InterPro" id="IPR039420">
    <property type="entry name" value="WalR-like"/>
</dbReference>
<dbReference type="PROSITE" id="PS50110">
    <property type="entry name" value="RESPONSE_REGULATORY"/>
    <property type="match status" value="1"/>
</dbReference>
<dbReference type="Gene3D" id="3.40.50.2300">
    <property type="match status" value="1"/>
</dbReference>
<feature type="modified residue" description="4-aspartylphosphate" evidence="6">
    <location>
        <position position="66"/>
    </location>
</feature>
<feature type="domain" description="Response regulatory" evidence="8">
    <location>
        <begin position="17"/>
        <end position="130"/>
    </location>
</feature>
<dbReference type="InterPro" id="IPR036388">
    <property type="entry name" value="WH-like_DNA-bd_sf"/>
</dbReference>
<dbReference type="InterPro" id="IPR011006">
    <property type="entry name" value="CheY-like_superfamily"/>
</dbReference>
<dbReference type="GO" id="GO:0005829">
    <property type="term" value="C:cytosol"/>
    <property type="evidence" value="ECO:0007669"/>
    <property type="project" value="TreeGrafter"/>
</dbReference>
<dbReference type="InterPro" id="IPR016032">
    <property type="entry name" value="Sig_transdc_resp-reg_C-effctor"/>
</dbReference>
<keyword evidence="11" id="KW-1185">Reference proteome</keyword>
<dbReference type="SUPFAM" id="SSF52172">
    <property type="entry name" value="CheY-like"/>
    <property type="match status" value="1"/>
</dbReference>
<evidence type="ECO:0000313" key="11">
    <source>
        <dbReference type="Proteomes" id="UP000243205"/>
    </source>
</evidence>
<dbReference type="InterPro" id="IPR001867">
    <property type="entry name" value="OmpR/PhoB-type_DNA-bd"/>
</dbReference>
<dbReference type="EMBL" id="FNAQ01000002">
    <property type="protein sequence ID" value="SDD96982.1"/>
    <property type="molecule type" value="Genomic_DNA"/>
</dbReference>
<dbReference type="SMART" id="SM00862">
    <property type="entry name" value="Trans_reg_C"/>
    <property type="match status" value="1"/>
</dbReference>
<dbReference type="GO" id="GO:0006355">
    <property type="term" value="P:regulation of DNA-templated transcription"/>
    <property type="evidence" value="ECO:0007669"/>
    <property type="project" value="InterPro"/>
</dbReference>
<dbReference type="Proteomes" id="UP000243205">
    <property type="component" value="Unassembled WGS sequence"/>
</dbReference>
<feature type="domain" description="OmpR/PhoB-type" evidence="9">
    <location>
        <begin position="135"/>
        <end position="234"/>
    </location>
</feature>
<accession>A0A1G6Z3B4</accession>
<dbReference type="SMART" id="SM00448">
    <property type="entry name" value="REC"/>
    <property type="match status" value="1"/>
</dbReference>
<evidence type="ECO:0000256" key="1">
    <source>
        <dbReference type="ARBA" id="ARBA00022553"/>
    </source>
</evidence>
<keyword evidence="2" id="KW-0902">Two-component regulatory system</keyword>
<organism evidence="10 11">
    <name type="scientific">Desulfuromonas thiophila</name>
    <dbReference type="NCBI Taxonomy" id="57664"/>
    <lineage>
        <taxon>Bacteria</taxon>
        <taxon>Pseudomonadati</taxon>
        <taxon>Thermodesulfobacteriota</taxon>
        <taxon>Desulfuromonadia</taxon>
        <taxon>Desulfuromonadales</taxon>
        <taxon>Desulfuromonadaceae</taxon>
        <taxon>Desulfuromonas</taxon>
    </lineage>
</organism>
<feature type="DNA-binding region" description="OmpR/PhoB-type" evidence="7">
    <location>
        <begin position="135"/>
        <end position="234"/>
    </location>
</feature>
<dbReference type="GO" id="GO:0032993">
    <property type="term" value="C:protein-DNA complex"/>
    <property type="evidence" value="ECO:0007669"/>
    <property type="project" value="TreeGrafter"/>
</dbReference>
<dbReference type="AlphaFoldDB" id="A0A1G6Z3B4"/>
<dbReference type="FunFam" id="3.40.50.2300:FF:000001">
    <property type="entry name" value="DNA-binding response regulator PhoB"/>
    <property type="match status" value="1"/>
</dbReference>
<gene>
    <name evidence="10" type="ORF">SAMN05661003_102276</name>
</gene>
<protein>
    <submittedName>
        <fullName evidence="10">Two-component system, OmpR family, response regulator BaeR</fullName>
    </submittedName>
</protein>
<keyword evidence="3" id="KW-0805">Transcription regulation</keyword>
<evidence type="ECO:0000256" key="6">
    <source>
        <dbReference type="PROSITE-ProRule" id="PRU00169"/>
    </source>
</evidence>
<sequence>MSEPMAGQAREPAGAGRILVVEDEPKLAALLRDYLRQAGFRVELQADGAAVVGQIRHQPPDLLLLDLMLPGSDGMEICRQVRQFSSLPIIMTTARVEEIDRLLGLELGADDYICKPYSPREVVARVKAVLRRSQPEGLAGGGLQLDALSYRAWLDGRELGLTAVEFKLLALLAGQPGRLFSRSQLMARIYPDDRTVNDRTIDSHIKKLRRKIAAIDPGAELIHSVYGVGYRFEQRSL</sequence>
<dbReference type="Pfam" id="PF00072">
    <property type="entry name" value="Response_reg"/>
    <property type="match status" value="1"/>
</dbReference>
<keyword evidence="5" id="KW-0804">Transcription</keyword>
<name>A0A1G6Z3B4_9BACT</name>
<dbReference type="RefSeq" id="WP_245691320.1">
    <property type="nucleotide sequence ID" value="NZ_CALFZY010000007.1"/>
</dbReference>
<dbReference type="PANTHER" id="PTHR48111">
    <property type="entry name" value="REGULATOR OF RPOS"/>
    <property type="match status" value="1"/>
</dbReference>
<evidence type="ECO:0000256" key="4">
    <source>
        <dbReference type="ARBA" id="ARBA00023125"/>
    </source>
</evidence>
<dbReference type="GO" id="GO:0000156">
    <property type="term" value="F:phosphorelay response regulator activity"/>
    <property type="evidence" value="ECO:0007669"/>
    <property type="project" value="TreeGrafter"/>
</dbReference>
<evidence type="ECO:0000259" key="9">
    <source>
        <dbReference type="PROSITE" id="PS51755"/>
    </source>
</evidence>
<evidence type="ECO:0000256" key="3">
    <source>
        <dbReference type="ARBA" id="ARBA00023015"/>
    </source>
</evidence>
<dbReference type="InterPro" id="IPR001789">
    <property type="entry name" value="Sig_transdc_resp-reg_receiver"/>
</dbReference>
<dbReference type="Gene3D" id="1.10.10.10">
    <property type="entry name" value="Winged helix-like DNA-binding domain superfamily/Winged helix DNA-binding domain"/>
    <property type="match status" value="1"/>
</dbReference>
<proteinExistence type="predicted"/>
<dbReference type="Gene3D" id="6.10.250.690">
    <property type="match status" value="1"/>
</dbReference>
<reference evidence="11" key="1">
    <citation type="submission" date="2016-10" db="EMBL/GenBank/DDBJ databases">
        <authorList>
            <person name="Varghese N."/>
            <person name="Submissions S."/>
        </authorList>
    </citation>
    <scope>NUCLEOTIDE SEQUENCE [LARGE SCALE GENOMIC DNA]</scope>
    <source>
        <strain evidence="11">DSM 8987</strain>
    </source>
</reference>
<dbReference type="PANTHER" id="PTHR48111:SF59">
    <property type="entry name" value="TRANSCRIPTIONAL REGULATORY PROTEIN BAER"/>
    <property type="match status" value="1"/>
</dbReference>
<dbReference type="PROSITE" id="PS51755">
    <property type="entry name" value="OMPR_PHOB"/>
    <property type="match status" value="1"/>
</dbReference>
<evidence type="ECO:0000313" key="10">
    <source>
        <dbReference type="EMBL" id="SDD96982.1"/>
    </source>
</evidence>
<keyword evidence="1 6" id="KW-0597">Phosphoprotein</keyword>
<dbReference type="GO" id="GO:0000976">
    <property type="term" value="F:transcription cis-regulatory region binding"/>
    <property type="evidence" value="ECO:0007669"/>
    <property type="project" value="TreeGrafter"/>
</dbReference>
<evidence type="ECO:0000256" key="7">
    <source>
        <dbReference type="PROSITE-ProRule" id="PRU01091"/>
    </source>
</evidence>
<dbReference type="SUPFAM" id="SSF46894">
    <property type="entry name" value="C-terminal effector domain of the bipartite response regulators"/>
    <property type="match status" value="1"/>
</dbReference>
<evidence type="ECO:0000256" key="5">
    <source>
        <dbReference type="ARBA" id="ARBA00023163"/>
    </source>
</evidence>
<dbReference type="STRING" id="57664.SAMN05661003_102276"/>
<evidence type="ECO:0000256" key="2">
    <source>
        <dbReference type="ARBA" id="ARBA00023012"/>
    </source>
</evidence>
<evidence type="ECO:0000259" key="8">
    <source>
        <dbReference type="PROSITE" id="PS50110"/>
    </source>
</evidence>
<dbReference type="CDD" id="cd00383">
    <property type="entry name" value="trans_reg_C"/>
    <property type="match status" value="1"/>
</dbReference>